<accession>K9HLW2</accession>
<dbReference type="Proteomes" id="UP000009881">
    <property type="component" value="Unassembled WGS sequence"/>
</dbReference>
<keyword evidence="1" id="KW-0812">Transmembrane</keyword>
<dbReference type="STRING" id="1238182.C882_3711"/>
<dbReference type="AlphaFoldDB" id="K9HLW2"/>
<dbReference type="OrthoDB" id="9858597at2"/>
<dbReference type="RefSeq" id="WP_009539819.1">
    <property type="nucleotide sequence ID" value="NZ_ANHY01000006.1"/>
</dbReference>
<proteinExistence type="predicted"/>
<keyword evidence="3" id="KW-1185">Reference proteome</keyword>
<dbReference type="EMBL" id="ANHY01000006">
    <property type="protein sequence ID" value="EKV31338.1"/>
    <property type="molecule type" value="Genomic_DNA"/>
</dbReference>
<organism evidence="2 3">
    <name type="scientific">Caenispirillum salinarum AK4</name>
    <dbReference type="NCBI Taxonomy" id="1238182"/>
    <lineage>
        <taxon>Bacteria</taxon>
        <taxon>Pseudomonadati</taxon>
        <taxon>Pseudomonadota</taxon>
        <taxon>Alphaproteobacteria</taxon>
        <taxon>Rhodospirillales</taxon>
        <taxon>Novispirillaceae</taxon>
        <taxon>Caenispirillum</taxon>
    </lineage>
</organism>
<feature type="transmembrane region" description="Helical" evidence="1">
    <location>
        <begin position="161"/>
        <end position="184"/>
    </location>
</feature>
<evidence type="ECO:0000313" key="3">
    <source>
        <dbReference type="Proteomes" id="UP000009881"/>
    </source>
</evidence>
<keyword evidence="1" id="KW-1133">Transmembrane helix</keyword>
<feature type="transmembrane region" description="Helical" evidence="1">
    <location>
        <begin position="6"/>
        <end position="27"/>
    </location>
</feature>
<name>K9HLW2_9PROT</name>
<protein>
    <submittedName>
        <fullName evidence="2">Uncharacterized protein</fullName>
    </submittedName>
</protein>
<feature type="transmembrane region" description="Helical" evidence="1">
    <location>
        <begin position="255"/>
        <end position="275"/>
    </location>
</feature>
<evidence type="ECO:0000313" key="2">
    <source>
        <dbReference type="EMBL" id="EKV31338.1"/>
    </source>
</evidence>
<comment type="caution">
    <text evidence="2">The sequence shown here is derived from an EMBL/GenBank/DDBJ whole genome shotgun (WGS) entry which is preliminary data.</text>
</comment>
<gene>
    <name evidence="2" type="ORF">C882_3711</name>
</gene>
<feature type="transmembrane region" description="Helical" evidence="1">
    <location>
        <begin position="119"/>
        <end position="141"/>
    </location>
</feature>
<evidence type="ECO:0000256" key="1">
    <source>
        <dbReference type="SAM" id="Phobius"/>
    </source>
</evidence>
<feature type="transmembrane region" description="Helical" evidence="1">
    <location>
        <begin position="78"/>
        <end position="99"/>
    </location>
</feature>
<feature type="transmembrane region" description="Helical" evidence="1">
    <location>
        <begin position="217"/>
        <end position="235"/>
    </location>
</feature>
<reference evidence="2 3" key="1">
    <citation type="journal article" date="2013" name="Genome Announc.">
        <title>Draft Genome Sequence of an Alphaproteobacterium, Caenispirillum salinarum AK4(T), Isolated from a Solar Saltern.</title>
        <authorList>
            <person name="Khatri I."/>
            <person name="Singh A."/>
            <person name="Korpole S."/>
            <person name="Pinnaka A.K."/>
            <person name="Subramanian S."/>
        </authorList>
    </citation>
    <scope>NUCLEOTIDE SEQUENCE [LARGE SCALE GENOMIC DNA]</scope>
    <source>
        <strain evidence="2 3">AK4</strain>
    </source>
</reference>
<keyword evidence="1" id="KW-0472">Membrane</keyword>
<sequence>MSWEAVALTAGAGGLLALLVGGPLWVGDAAQDEEDRKRLAASLAGRGDLKTLTTAEAPAAFTRAFDRLFGPSPGRLGFIFKAILLSLLTGAVLLATFLVVNPVFLTSVLSDSYQRGAVFGQFLKVIIVVNLAVDYICLVYCRDVVGRLARGWSVRALARTLALDLGVKALVMLIAMIFVFSGIAGQNGPVGRQQLAVFQSLPHVLLDGATFGNLSAIYIWSGFISSLWLWGWLVLTPRLARMGMGSGNRPMRTVALALGGGAAALYWLAVGIASLI</sequence>